<accession>K0R3Z2</accession>
<evidence type="ECO:0000313" key="1">
    <source>
        <dbReference type="EMBL" id="EJK47165.1"/>
    </source>
</evidence>
<dbReference type="OrthoDB" id="48134at2759"/>
<name>K0R3Z2_THAOC</name>
<keyword evidence="2" id="KW-1185">Reference proteome</keyword>
<comment type="caution">
    <text evidence="1">The sequence shown here is derived from an EMBL/GenBank/DDBJ whole genome shotgun (WGS) entry which is preliminary data.</text>
</comment>
<dbReference type="Proteomes" id="UP000266841">
    <property type="component" value="Unassembled WGS sequence"/>
</dbReference>
<evidence type="ECO:0000313" key="2">
    <source>
        <dbReference type="Proteomes" id="UP000266841"/>
    </source>
</evidence>
<dbReference type="EMBL" id="AGNL01047277">
    <property type="protein sequence ID" value="EJK47165.1"/>
    <property type="molecule type" value="Genomic_DNA"/>
</dbReference>
<organism evidence="1 2">
    <name type="scientific">Thalassiosira oceanica</name>
    <name type="common">Marine diatom</name>
    <dbReference type="NCBI Taxonomy" id="159749"/>
    <lineage>
        <taxon>Eukaryota</taxon>
        <taxon>Sar</taxon>
        <taxon>Stramenopiles</taxon>
        <taxon>Ochrophyta</taxon>
        <taxon>Bacillariophyta</taxon>
        <taxon>Coscinodiscophyceae</taxon>
        <taxon>Thalassiosirophycidae</taxon>
        <taxon>Thalassiosirales</taxon>
        <taxon>Thalassiosiraceae</taxon>
        <taxon>Thalassiosira</taxon>
    </lineage>
</organism>
<reference evidence="1 2" key="1">
    <citation type="journal article" date="2012" name="Genome Biol.">
        <title>Genome and low-iron response of an oceanic diatom adapted to chronic iron limitation.</title>
        <authorList>
            <person name="Lommer M."/>
            <person name="Specht M."/>
            <person name="Roy A.S."/>
            <person name="Kraemer L."/>
            <person name="Andreson R."/>
            <person name="Gutowska M.A."/>
            <person name="Wolf J."/>
            <person name="Bergner S.V."/>
            <person name="Schilhabel M.B."/>
            <person name="Klostermeier U.C."/>
            <person name="Beiko R.G."/>
            <person name="Rosenstiel P."/>
            <person name="Hippler M."/>
            <person name="Laroche J."/>
        </authorList>
    </citation>
    <scope>NUCLEOTIDE SEQUENCE [LARGE SCALE GENOMIC DNA]</scope>
    <source>
        <strain evidence="1 2">CCMP1005</strain>
    </source>
</reference>
<protein>
    <submittedName>
        <fullName evidence="1">Uncharacterized protein</fullName>
    </submittedName>
</protein>
<gene>
    <name evidence="1" type="ORF">THAOC_34135</name>
</gene>
<sequence length="324" mass="36031">MDSTNLIAMASGIGGSICSTFAVATQICFLPSLLSGITPILSLIKQYARTERTLDLIWMCRQAELIEFMLPSLYVGGEDSDCVALVYYTGKRPLLIDYDLPSNVRIYQGRPDLPRLVDAITSKTSPDWNERYGGGNYKLDDANYGLKRIKQTTVSERPRVLVARAMETYTNEQLFKFAVDASNSQNQNRLGMDSLTDSVDYMGVKALMKHLAKGGFHHISAQVIEEFQLHSPDGMMSQSKFSSFLASLLPSDCKGNIAAPTTTTALTSDDFENEDHVFFDMENQDVIKSVWGMFYCGGSNVVANKIKQIGKETGIPVVFEKFNW</sequence>
<dbReference type="AlphaFoldDB" id="K0R3Z2"/>
<proteinExistence type="predicted"/>